<dbReference type="EMBL" id="SRLO01000088">
    <property type="protein sequence ID" value="TNN76996.1"/>
    <property type="molecule type" value="Genomic_DNA"/>
</dbReference>
<proteinExistence type="predicted"/>
<protein>
    <submittedName>
        <fullName evidence="1">Uncharacterized protein</fullName>
    </submittedName>
</protein>
<evidence type="ECO:0000313" key="1">
    <source>
        <dbReference type="EMBL" id="TNN76996.1"/>
    </source>
</evidence>
<name>A0A4Z2IG68_9TELE</name>
<comment type="caution">
    <text evidence="1">The sequence shown here is derived from an EMBL/GenBank/DDBJ whole genome shotgun (WGS) entry which is preliminary data.</text>
</comment>
<keyword evidence="2" id="KW-1185">Reference proteome</keyword>
<evidence type="ECO:0000313" key="2">
    <source>
        <dbReference type="Proteomes" id="UP000314294"/>
    </source>
</evidence>
<reference evidence="1 2" key="1">
    <citation type="submission" date="2019-03" db="EMBL/GenBank/DDBJ databases">
        <title>First draft genome of Liparis tanakae, snailfish: a comprehensive survey of snailfish specific genes.</title>
        <authorList>
            <person name="Kim W."/>
            <person name="Song I."/>
            <person name="Jeong J.-H."/>
            <person name="Kim D."/>
            <person name="Kim S."/>
            <person name="Ryu S."/>
            <person name="Song J.Y."/>
            <person name="Lee S.K."/>
        </authorList>
    </citation>
    <scope>NUCLEOTIDE SEQUENCE [LARGE SCALE GENOMIC DNA]</scope>
    <source>
        <tissue evidence="1">Muscle</tissue>
    </source>
</reference>
<gene>
    <name evidence="1" type="ORF">EYF80_012842</name>
</gene>
<sequence>MQAPAAASMLQPTSVPVASNVPQLTPVLAAASGSQSTAAEGTSTAVALLDWYDMCLPPTSSHGTHAATFSAIGEEVKNRTVLPASLLSLAAALASAKAACEFAT</sequence>
<accession>A0A4Z2IG68</accession>
<dbReference type="AlphaFoldDB" id="A0A4Z2IG68"/>
<organism evidence="1 2">
    <name type="scientific">Liparis tanakae</name>
    <name type="common">Tanaka's snailfish</name>
    <dbReference type="NCBI Taxonomy" id="230148"/>
    <lineage>
        <taxon>Eukaryota</taxon>
        <taxon>Metazoa</taxon>
        <taxon>Chordata</taxon>
        <taxon>Craniata</taxon>
        <taxon>Vertebrata</taxon>
        <taxon>Euteleostomi</taxon>
        <taxon>Actinopterygii</taxon>
        <taxon>Neopterygii</taxon>
        <taxon>Teleostei</taxon>
        <taxon>Neoteleostei</taxon>
        <taxon>Acanthomorphata</taxon>
        <taxon>Eupercaria</taxon>
        <taxon>Perciformes</taxon>
        <taxon>Cottioidei</taxon>
        <taxon>Cottales</taxon>
        <taxon>Liparidae</taxon>
        <taxon>Liparis</taxon>
    </lineage>
</organism>
<dbReference type="Proteomes" id="UP000314294">
    <property type="component" value="Unassembled WGS sequence"/>
</dbReference>